<evidence type="ECO:0000313" key="6">
    <source>
        <dbReference type="EMBL" id="PSR35024.1"/>
    </source>
</evidence>
<dbReference type="PANTHER" id="PTHR34218:SF4">
    <property type="entry name" value="ACYL-HOMOSERINE LACTONE ACYLASE QUIP"/>
    <property type="match status" value="1"/>
</dbReference>
<proteinExistence type="inferred from homology"/>
<dbReference type="InterPro" id="IPR043146">
    <property type="entry name" value="Penicillin_amidase_N_B-knob"/>
</dbReference>
<keyword evidence="5" id="KW-0106">Calcium</keyword>
<dbReference type="SUPFAM" id="SSF56235">
    <property type="entry name" value="N-terminal nucleophile aminohydrolases (Ntn hydrolases)"/>
    <property type="match status" value="1"/>
</dbReference>
<evidence type="ECO:0000313" key="7">
    <source>
        <dbReference type="Proteomes" id="UP000242972"/>
    </source>
</evidence>
<evidence type="ECO:0000256" key="3">
    <source>
        <dbReference type="ARBA" id="ARBA00023145"/>
    </source>
</evidence>
<keyword evidence="2" id="KW-0378">Hydrolase</keyword>
<evidence type="ECO:0000256" key="4">
    <source>
        <dbReference type="PIRSR" id="PIRSR001227-1"/>
    </source>
</evidence>
<dbReference type="CDD" id="cd03747">
    <property type="entry name" value="Ntn_PGA_like"/>
    <property type="match status" value="1"/>
</dbReference>
<dbReference type="Gene3D" id="2.30.120.10">
    <property type="match status" value="1"/>
</dbReference>
<keyword evidence="3" id="KW-0865">Zymogen</keyword>
<dbReference type="Pfam" id="PF01804">
    <property type="entry name" value="Penicil_amidase"/>
    <property type="match status" value="1"/>
</dbReference>
<comment type="similarity">
    <text evidence="1">Belongs to the peptidase S45 family.</text>
</comment>
<evidence type="ECO:0008006" key="8">
    <source>
        <dbReference type="Google" id="ProtNLM"/>
    </source>
</evidence>
<dbReference type="InterPro" id="IPR043147">
    <property type="entry name" value="Penicillin_amidase_A-knob"/>
</dbReference>
<dbReference type="PIRSF" id="PIRSF001227">
    <property type="entry name" value="Pen_acylase"/>
    <property type="match status" value="1"/>
</dbReference>
<sequence>MMDQVSSDGRDFRLPGFRRASRLFRWLGVLKSPPRMSREVIVEQGLTQPVEVRWDTVGVPHIQAATMRDALFTQGYLHGRERAFQMDLSRRLPAGRLAELLGESALPYDRFMRRLNLMRWAKEAPETWSESTRQYAECYINGVNLAFSQIPLPPEYRFLKQPLLPWTLDDSNLLVYQLAWTLNTIWTAKWGYDQVQELTEIQEWLFGSLPDAPNLTIIPGTGQPLAWGSIGVGSNNWVVDGAHTKDGTPLLANDPHLMPQLPSIWYEMFVEGGSLAAFGVSLPGAPGIVIGQNRDIAWGVTNVDPDVQDLYRIHMNPDGLSYPLDDQTGELTIRQEVMKVRGKPDQTLTCYDSHVGPVIHQEPDGTMIALGWTGFQALPMMQAIMGLNQAHDWETFVSALAEWWVPAQNFVYADRNGHIGYLCAGQIPTRNGGPHLGCANGNTRATEWTGTVDWSQMPRLFDPPQGYAISANNPVVGQTSDLYIFGRYSLGYRAARIESLIQANALHDRDSFAKIQADVYSDPLYRVAQKLLQWDSLPDEWRNRLKSFDGQVTPDTSVPTMLYLFMVSALPDSLKKVLDKPFFHDVEPSLPGTHPFPERLWGLLGERIGPLVLKLWDQIDLGQAIEDATKSGSRAFGSEVSQWTWGKAHQAEAFHPFNQVKLLKPLFGRRALPMAGDLYTPRQAAFALDPQLPWPRMVAFMPSYRQIMVPAHPSDSVAVHLTGQSGHPLSPQYDNLLNPYLTGRYYSIGPGMDTQSWFVLKPRT</sequence>
<name>A0A2T2XKK2_9FIRM</name>
<dbReference type="AlphaFoldDB" id="A0A2T2XKK2"/>
<dbReference type="InterPro" id="IPR014395">
    <property type="entry name" value="Pen/GL7ACA/AHL_acylase"/>
</dbReference>
<feature type="binding site" evidence="5">
    <location>
        <position position="309"/>
    </location>
    <ligand>
        <name>Ca(2+)</name>
        <dbReference type="ChEBI" id="CHEBI:29108"/>
    </ligand>
</feature>
<comment type="cofactor">
    <cofactor evidence="5">
        <name>Ca(2+)</name>
        <dbReference type="ChEBI" id="CHEBI:29108"/>
    </cofactor>
    <text evidence="5">Binds 1 Ca(2+) ion per dimer.</text>
</comment>
<protein>
    <recommendedName>
        <fullName evidence="8">Penicillin acylase family protein</fullName>
    </recommendedName>
</protein>
<evidence type="ECO:0000256" key="2">
    <source>
        <dbReference type="ARBA" id="ARBA00022801"/>
    </source>
</evidence>
<dbReference type="Gene3D" id="1.10.1400.10">
    <property type="match status" value="1"/>
</dbReference>
<feature type="binding site" evidence="5">
    <location>
        <position position="306"/>
    </location>
    <ligand>
        <name>Ca(2+)</name>
        <dbReference type="ChEBI" id="CHEBI:29108"/>
    </ligand>
</feature>
<dbReference type="PANTHER" id="PTHR34218">
    <property type="entry name" value="PEPTIDASE S45 PENICILLIN AMIDASE"/>
    <property type="match status" value="1"/>
</dbReference>
<evidence type="ECO:0000256" key="5">
    <source>
        <dbReference type="PIRSR" id="PIRSR001227-2"/>
    </source>
</evidence>
<dbReference type="GO" id="GO:0016811">
    <property type="term" value="F:hydrolase activity, acting on carbon-nitrogen (but not peptide) bonds, in linear amides"/>
    <property type="evidence" value="ECO:0007669"/>
    <property type="project" value="InterPro"/>
</dbReference>
<dbReference type="Gene3D" id="3.60.20.10">
    <property type="entry name" value="Glutamine Phosphoribosylpyrophosphate, subunit 1, domain 1"/>
    <property type="match status" value="1"/>
</dbReference>
<dbReference type="InterPro" id="IPR002692">
    <property type="entry name" value="S45"/>
</dbReference>
<dbReference type="Gene3D" id="1.10.439.10">
    <property type="entry name" value="Penicillin Amidohydrolase, domain 1"/>
    <property type="match status" value="1"/>
</dbReference>
<gene>
    <name evidence="6" type="ORF">C7B46_02375</name>
</gene>
<dbReference type="Proteomes" id="UP000242972">
    <property type="component" value="Unassembled WGS sequence"/>
</dbReference>
<comment type="caution">
    <text evidence="6">The sequence shown here is derived from an EMBL/GenBank/DDBJ whole genome shotgun (WGS) entry which is preliminary data.</text>
</comment>
<evidence type="ECO:0000256" key="1">
    <source>
        <dbReference type="ARBA" id="ARBA00006586"/>
    </source>
</evidence>
<accession>A0A2T2XKK2</accession>
<dbReference type="GO" id="GO:0046872">
    <property type="term" value="F:metal ion binding"/>
    <property type="evidence" value="ECO:0007669"/>
    <property type="project" value="UniProtKB-KW"/>
</dbReference>
<dbReference type="GO" id="GO:0017000">
    <property type="term" value="P:antibiotic biosynthetic process"/>
    <property type="evidence" value="ECO:0007669"/>
    <property type="project" value="InterPro"/>
</dbReference>
<dbReference type="InterPro" id="IPR029055">
    <property type="entry name" value="Ntn_hydrolases_N"/>
</dbReference>
<reference evidence="6 7" key="1">
    <citation type="journal article" date="2014" name="BMC Genomics">
        <title>Comparison of environmental and isolate Sulfobacillus genomes reveals diverse carbon, sulfur, nitrogen, and hydrogen metabolisms.</title>
        <authorList>
            <person name="Justice N.B."/>
            <person name="Norman A."/>
            <person name="Brown C.T."/>
            <person name="Singh A."/>
            <person name="Thomas B.C."/>
            <person name="Banfield J.F."/>
        </authorList>
    </citation>
    <scope>NUCLEOTIDE SEQUENCE [LARGE SCALE GENOMIC DNA]</scope>
    <source>
        <strain evidence="6">AMDSBA4</strain>
    </source>
</reference>
<dbReference type="InterPro" id="IPR023343">
    <property type="entry name" value="Penicillin_amidase_dom1"/>
</dbReference>
<dbReference type="EMBL" id="PXYW01000004">
    <property type="protein sequence ID" value="PSR35024.1"/>
    <property type="molecule type" value="Genomic_DNA"/>
</dbReference>
<feature type="active site" description="Nucleophile" evidence="4">
    <location>
        <position position="234"/>
    </location>
</feature>
<keyword evidence="5" id="KW-0479">Metal-binding</keyword>
<organism evidence="6 7">
    <name type="scientific">Sulfobacillus benefaciens</name>
    <dbReference type="NCBI Taxonomy" id="453960"/>
    <lineage>
        <taxon>Bacteria</taxon>
        <taxon>Bacillati</taxon>
        <taxon>Bacillota</taxon>
        <taxon>Clostridia</taxon>
        <taxon>Eubacteriales</taxon>
        <taxon>Clostridiales Family XVII. Incertae Sedis</taxon>
        <taxon>Sulfobacillus</taxon>
    </lineage>
</organism>